<feature type="region of interest" description="Disordered" evidence="3">
    <location>
        <begin position="427"/>
        <end position="705"/>
    </location>
</feature>
<dbReference type="InterPro" id="IPR001611">
    <property type="entry name" value="Leu-rich_rpt"/>
</dbReference>
<reference evidence="4" key="2">
    <citation type="submission" date="2024-01" db="EMBL/GenBank/DDBJ databases">
        <title>Comparative genomics of Cryptococcus and Kwoniella reveals pathogenesis evolution and contrasting modes of karyotype evolution via chromosome fusion or intercentromeric recombination.</title>
        <authorList>
            <person name="Coelho M.A."/>
            <person name="David-Palma M."/>
            <person name="Shea T."/>
            <person name="Bowers K."/>
            <person name="McGinley-Smith S."/>
            <person name="Mohammad A.W."/>
            <person name="Gnirke A."/>
            <person name="Yurkov A.M."/>
            <person name="Nowrousian M."/>
            <person name="Sun S."/>
            <person name="Cuomo C.A."/>
            <person name="Heitman J."/>
        </authorList>
    </citation>
    <scope>NUCLEOTIDE SEQUENCE</scope>
    <source>
        <strain evidence="4">CBS 12478</strain>
    </source>
</reference>
<feature type="compositionally biased region" description="Low complexity" evidence="3">
    <location>
        <begin position="191"/>
        <end position="201"/>
    </location>
</feature>
<keyword evidence="5" id="KW-1185">Reference proteome</keyword>
<dbReference type="GO" id="GO:0061499">
    <property type="term" value="C:outer plaque of mitotic spindle pole body"/>
    <property type="evidence" value="ECO:0007669"/>
    <property type="project" value="TreeGrafter"/>
</dbReference>
<feature type="compositionally biased region" description="Polar residues" evidence="3">
    <location>
        <begin position="379"/>
        <end position="396"/>
    </location>
</feature>
<organism evidence="4 5">
    <name type="scientific">Kwoniella shandongensis</name>
    <dbReference type="NCBI Taxonomy" id="1734106"/>
    <lineage>
        <taxon>Eukaryota</taxon>
        <taxon>Fungi</taxon>
        <taxon>Dikarya</taxon>
        <taxon>Basidiomycota</taxon>
        <taxon>Agaricomycotina</taxon>
        <taxon>Tremellomycetes</taxon>
        <taxon>Tremellales</taxon>
        <taxon>Cryptococcaceae</taxon>
        <taxon>Kwoniella</taxon>
    </lineage>
</organism>
<keyword evidence="1" id="KW-0433">Leucine-rich repeat</keyword>
<dbReference type="OrthoDB" id="7451790at2759"/>
<dbReference type="PANTHER" id="PTHR47566:SF1">
    <property type="entry name" value="PROTEIN NUD1"/>
    <property type="match status" value="1"/>
</dbReference>
<dbReference type="RefSeq" id="XP_031861362.1">
    <property type="nucleotide sequence ID" value="XM_032004497.1"/>
</dbReference>
<dbReference type="InterPro" id="IPR032675">
    <property type="entry name" value="LRR_dom_sf"/>
</dbReference>
<evidence type="ECO:0000256" key="2">
    <source>
        <dbReference type="ARBA" id="ARBA00022737"/>
    </source>
</evidence>
<evidence type="ECO:0000256" key="1">
    <source>
        <dbReference type="ARBA" id="ARBA00022614"/>
    </source>
</evidence>
<feature type="compositionally biased region" description="Low complexity" evidence="3">
    <location>
        <begin position="108"/>
        <end position="122"/>
    </location>
</feature>
<feature type="region of interest" description="Disordered" evidence="3">
    <location>
        <begin position="811"/>
        <end position="838"/>
    </location>
</feature>
<feature type="compositionally biased region" description="Low complexity" evidence="3">
    <location>
        <begin position="721"/>
        <end position="732"/>
    </location>
</feature>
<dbReference type="GO" id="GO:0031028">
    <property type="term" value="P:septation initiation signaling"/>
    <property type="evidence" value="ECO:0007669"/>
    <property type="project" value="TreeGrafter"/>
</dbReference>
<dbReference type="GO" id="GO:0035591">
    <property type="term" value="F:signaling adaptor activity"/>
    <property type="evidence" value="ECO:0007669"/>
    <property type="project" value="TreeGrafter"/>
</dbReference>
<protein>
    <submittedName>
        <fullName evidence="4">Uncharacterized protein</fullName>
    </submittedName>
</protein>
<feature type="region of interest" description="Disordered" evidence="3">
    <location>
        <begin position="936"/>
        <end position="958"/>
    </location>
</feature>
<feature type="compositionally biased region" description="Polar residues" evidence="3">
    <location>
        <begin position="946"/>
        <end position="956"/>
    </location>
</feature>
<dbReference type="SUPFAM" id="SSF52058">
    <property type="entry name" value="L domain-like"/>
    <property type="match status" value="1"/>
</dbReference>
<feature type="compositionally biased region" description="Low complexity" evidence="3">
    <location>
        <begin position="449"/>
        <end position="466"/>
    </location>
</feature>
<feature type="compositionally biased region" description="Polar residues" evidence="3">
    <location>
        <begin position="558"/>
        <end position="567"/>
    </location>
</feature>
<accession>A0A5M6C076</accession>
<feature type="compositionally biased region" description="Basic and acidic residues" evidence="3">
    <location>
        <begin position="641"/>
        <end position="651"/>
    </location>
</feature>
<feature type="region of interest" description="Disordered" evidence="3">
    <location>
        <begin position="1019"/>
        <end position="1073"/>
    </location>
</feature>
<feature type="compositionally biased region" description="Polar residues" evidence="3">
    <location>
        <begin position="226"/>
        <end position="246"/>
    </location>
</feature>
<keyword evidence="2" id="KW-0677">Repeat</keyword>
<dbReference type="Proteomes" id="UP000322225">
    <property type="component" value="Chromosome 4"/>
</dbReference>
<dbReference type="EMBL" id="CP144054">
    <property type="protein sequence ID" value="WWD17902.1"/>
    <property type="molecule type" value="Genomic_DNA"/>
</dbReference>
<feature type="region of interest" description="Disordered" evidence="3">
    <location>
        <begin position="1"/>
        <end position="31"/>
    </location>
</feature>
<feature type="compositionally biased region" description="Low complexity" evidence="3">
    <location>
        <begin position="740"/>
        <end position="751"/>
    </location>
</feature>
<dbReference type="KEGG" id="ksn:43588632"/>
<dbReference type="GeneID" id="43588632"/>
<dbReference type="Pfam" id="PF13855">
    <property type="entry name" value="LRR_8"/>
    <property type="match status" value="1"/>
</dbReference>
<dbReference type="Gene3D" id="3.80.10.10">
    <property type="entry name" value="Ribonuclease Inhibitor"/>
    <property type="match status" value="2"/>
</dbReference>
<feature type="compositionally biased region" description="Basic and acidic residues" evidence="3">
    <location>
        <begin position="603"/>
        <end position="619"/>
    </location>
</feature>
<dbReference type="GO" id="GO:1902412">
    <property type="term" value="P:regulation of mitotic cytokinesis"/>
    <property type="evidence" value="ECO:0007669"/>
    <property type="project" value="TreeGrafter"/>
</dbReference>
<feature type="compositionally biased region" description="Polar residues" evidence="3">
    <location>
        <begin position="1043"/>
        <end position="1058"/>
    </location>
</feature>
<evidence type="ECO:0000256" key="3">
    <source>
        <dbReference type="SAM" id="MobiDB-lite"/>
    </source>
</evidence>
<name>A0A5M6C076_9TREE</name>
<proteinExistence type="predicted"/>
<dbReference type="PANTHER" id="PTHR47566">
    <property type="match status" value="1"/>
</dbReference>
<sequence length="1570" mass="169791">MAMFAPGWQTDELVEEWPESSPSPPPSLPIQLPAVVVGKQTVNMESIRAKRGSLRMLGQASARPLPPSRSVSVSSSGENVPGRIVSGHVEGGKGHLPSPGHIDVGVLSPPSSRSSSSSNGPPTEMTKQQTMAGTFVVKDGVEDDRGAHLARNGVGPKGGKDIFGALPLERMFDPPSPPTANTVDNEPPLPSSIATSAISTPSPAPPTSLENEPRRVSHPYAPANPSRLSKSVTPSSNDSFTTTASAAPSLIPTSARLKHEVDSFGQDDTVLREDEGDDSGAPSDFVTAQQGEEQTKHTRLGEMSLRSGEVETDLSPPARQVSDDYPFTFNAPRHPSSTSSFGHAVDGGSLVFDPEHDAVGEGPSHSTLNIRSKPPAVASENQAQSMARGPSQQSNPALRLFRSTYDTYTREHLSALVDSIAIEPSPSPPALPNARHLRNWSPAADNQDSPSASGSTPSASSLSSDARSSKRLRLSPPSPPRRGMQLRDWGAQGQAMMDRIRGRDAESTTSASQSRTSGSEAHDTDLADGPTIDYAALPPTPPLDMSPVHSQNDRPTHRSNPSTTSSGYLRAAEDIMARIKSRKVSESASGADSSPVTIGGRRVLSESDENRMWEEEAGHYSKTKGKAKGGPSPRRMLRRLSASEEVKRVAEADSGSGSGEEQPLRDSNPRPRQRLDERRPTSRASATSSTNDSGAPQPPHLQARAGAGFSADDLNRYMSSSTHATSTTLSTSFVKHRGPRAAAGPGAGMRMIRPDDVQGVVPDRIGKMRFDRNGMRWVREELGAVDEAGESRAGGSEESVDVFAGMESLPEDADRRQSSGHEDSEHRDEDSISSTSASDNEDVLIHHHHANQTHLMEESGSESDVDEPTELAQPTAASLDIVSPPRPAIHHALSAPAVMTPTPSANAPRPIRSALRNALTPAAAFKKRAGWSDDLTPIGSGRGATPGSSGKRSVSFSDGKKAGKIVEVDVSIHATRWTSEEGVDLFKGHANASFGGTGEGSRSFLPSARTKRIQGLLGNMEELSLEDETPSKPSRQNDRPASRSASPTHSSDSESTVPIRSFRTGRSFRQGNSSRLGDATFLTECSFGVAHDKLVQIITDVQPFEPHWEELRTINLKGKGADSVARLKEFLPKLDEANLDDNVVSYLSGIPSSVRTLHVAGNRLTSLTSVNHLRNLQYLDISRNQLDSVAQLECLKHLRELKADHNAITDLGGIMDMDCLIKLSATNNKVERLDLTRAKWGRMESLNLANNKIREVRELHKLTSAASINLDGNQLETLIPSRPMSAVRVLRFSDNDLSQFDLSLFPKLRTLYADNNRLSHLYRSEPHSAGGDRLENLSMRNQRGVSSFRLSLRDLENVKRLYLSGNALSDNFFPPSPLYALVYLELAACKMSTWPKDFAKKMPNLKVLNMNYNYVKDLSGVKGLKGLRKLTVVGGRLGGEEGADGRGVMEGLKGLTNLEEVDFRMNPSTLSYYFPLLLPNSSATAPQSVDPDRTIVPSSNTTTAVPASKWNSYDSRFRKNLPDEWYSKRLVYRGLVMRLCPELNKLDGVSIEHGERRKAEELLRAAISER</sequence>
<feature type="region of interest" description="Disordered" evidence="3">
    <location>
        <begin position="55"/>
        <end position="397"/>
    </location>
</feature>
<reference evidence="4" key="1">
    <citation type="submission" date="2017-08" db="EMBL/GenBank/DDBJ databases">
        <authorList>
            <person name="Cuomo C."/>
            <person name="Billmyre B."/>
            <person name="Heitman J."/>
        </authorList>
    </citation>
    <scope>NUCLEOTIDE SEQUENCE</scope>
    <source>
        <strain evidence="4">CBS 12478</strain>
    </source>
</reference>
<dbReference type="PROSITE" id="PS51450">
    <property type="entry name" value="LRR"/>
    <property type="match status" value="3"/>
</dbReference>
<gene>
    <name evidence="4" type="ORF">CI109_102347</name>
</gene>
<feature type="compositionally biased region" description="Polar residues" evidence="3">
    <location>
        <begin position="507"/>
        <end position="519"/>
    </location>
</feature>
<feature type="compositionally biased region" description="Basic and acidic residues" evidence="3">
    <location>
        <begin position="662"/>
        <end position="680"/>
    </location>
</feature>
<feature type="compositionally biased region" description="Basic and acidic residues" evidence="3">
    <location>
        <begin position="812"/>
        <end position="830"/>
    </location>
</feature>
<feature type="region of interest" description="Disordered" evidence="3">
    <location>
        <begin position="721"/>
        <end position="753"/>
    </location>
</feature>
<evidence type="ECO:0000313" key="5">
    <source>
        <dbReference type="Proteomes" id="UP000322225"/>
    </source>
</evidence>
<feature type="compositionally biased region" description="Polar residues" evidence="3">
    <location>
        <begin position="586"/>
        <end position="596"/>
    </location>
</feature>
<feature type="region of interest" description="Disordered" evidence="3">
    <location>
        <begin position="853"/>
        <end position="872"/>
    </location>
</feature>
<feature type="compositionally biased region" description="Acidic residues" evidence="3">
    <location>
        <begin position="859"/>
        <end position="869"/>
    </location>
</feature>
<dbReference type="InterPro" id="IPR052574">
    <property type="entry name" value="CDIRP"/>
</dbReference>
<feature type="compositionally biased region" description="Low complexity" evidence="3">
    <location>
        <begin position="60"/>
        <end position="76"/>
    </location>
</feature>
<evidence type="ECO:0000313" key="4">
    <source>
        <dbReference type="EMBL" id="WWD17902.1"/>
    </source>
</evidence>